<feature type="transmembrane region" description="Helical" evidence="1">
    <location>
        <begin position="276"/>
        <end position="294"/>
    </location>
</feature>
<organism evidence="2 3">
    <name type="scientific">Cutibacterium namnetense</name>
    <dbReference type="NCBI Taxonomy" id="1574624"/>
    <lineage>
        <taxon>Bacteria</taxon>
        <taxon>Bacillati</taxon>
        <taxon>Actinomycetota</taxon>
        <taxon>Actinomycetes</taxon>
        <taxon>Propionibacteriales</taxon>
        <taxon>Propionibacteriaceae</taxon>
        <taxon>Cutibacterium</taxon>
    </lineage>
</organism>
<comment type="caution">
    <text evidence="2">The sequence shown here is derived from an EMBL/GenBank/DDBJ whole genome shotgun (WGS) entry which is preliminary data.</text>
</comment>
<proteinExistence type="predicted"/>
<keyword evidence="1" id="KW-0812">Transmembrane</keyword>
<evidence type="ECO:0000313" key="2">
    <source>
        <dbReference type="EMBL" id="REB69211.1"/>
    </source>
</evidence>
<evidence type="ECO:0000313" key="3">
    <source>
        <dbReference type="Proteomes" id="UP000256324"/>
    </source>
</evidence>
<feature type="transmembrane region" description="Helical" evidence="1">
    <location>
        <begin position="244"/>
        <end position="264"/>
    </location>
</feature>
<protein>
    <recommendedName>
        <fullName evidence="4">MFS transporter</fullName>
    </recommendedName>
</protein>
<dbReference type="Proteomes" id="UP000256324">
    <property type="component" value="Unassembled WGS sequence"/>
</dbReference>
<gene>
    <name evidence="2" type="ORF">CP880_07080</name>
</gene>
<evidence type="ECO:0008006" key="4">
    <source>
        <dbReference type="Google" id="ProtNLM"/>
    </source>
</evidence>
<sequence length="357" mass="40709">MSTSNQSTTESKDAEAIKTEVFDLYSDITKPKSPHRTGRPGKNVAEQAVALGGVAAKYNKSIFYVCEMLHEKKIEQRTIERQNYNLFKRFRLQIGDLCDRSNSYYYNRPKTVDQKIFHDICSTYKQDARPATSVAELRSCLCDTAARCNATPHAVWAAAEQYTSHSLRAARNSLDYAKPNYWIRLLLSVIFIILMCLVCDLPSVIRSLSLIESIGFIVTTALFDADFVLAFLPVTTQWLRVNKLLTKVLEVLFSVFSFLIVYQFQASKMTSASTPYLVVDIWLIIAILVMWIITHNKANEVTSQQDHIRDLQDQLQILRMSDPQQIVEPDTVGHAPKKSSLLRLLGMVINPFQRPRF</sequence>
<keyword evidence="3" id="KW-1185">Reference proteome</keyword>
<feature type="transmembrane region" description="Helical" evidence="1">
    <location>
        <begin position="181"/>
        <end position="205"/>
    </location>
</feature>
<reference evidence="2 3" key="1">
    <citation type="submission" date="2017-09" db="EMBL/GenBank/DDBJ databases">
        <authorList>
            <person name="Bumgarner R.E."/>
        </authorList>
    </citation>
    <scope>NUCLEOTIDE SEQUENCE [LARGE SCALE GENOMIC DNA]</scope>
    <source>
        <strain evidence="2 3">T34998</strain>
    </source>
</reference>
<keyword evidence="1" id="KW-0472">Membrane</keyword>
<accession>A0ABX9I8U2</accession>
<feature type="transmembrane region" description="Helical" evidence="1">
    <location>
        <begin position="211"/>
        <end position="232"/>
    </location>
</feature>
<dbReference type="EMBL" id="PCZS01000002">
    <property type="protein sequence ID" value="REB69211.1"/>
    <property type="molecule type" value="Genomic_DNA"/>
</dbReference>
<evidence type="ECO:0000256" key="1">
    <source>
        <dbReference type="SAM" id="Phobius"/>
    </source>
</evidence>
<name>A0ABX9I8U2_9ACTN</name>
<keyword evidence="1" id="KW-1133">Transmembrane helix</keyword>
<dbReference type="RefSeq" id="WP_115938852.1">
    <property type="nucleotide sequence ID" value="NZ_PCZS01000002.1"/>
</dbReference>